<dbReference type="AlphaFoldDB" id="A0A7Z7LFR9"/>
<dbReference type="InterPro" id="IPR047817">
    <property type="entry name" value="ABC2_TM_bact-type"/>
</dbReference>
<evidence type="ECO:0000256" key="7">
    <source>
        <dbReference type="ARBA" id="ARBA00023136"/>
    </source>
</evidence>
<feature type="transmembrane region" description="Helical" evidence="8">
    <location>
        <begin position="295"/>
        <end position="314"/>
    </location>
</feature>
<dbReference type="PANTHER" id="PTHR30294:SF29">
    <property type="entry name" value="MULTIDRUG ABC TRANSPORTER PERMEASE YBHS-RELATED"/>
    <property type="match status" value="1"/>
</dbReference>
<evidence type="ECO:0000256" key="2">
    <source>
        <dbReference type="ARBA" id="ARBA00007783"/>
    </source>
</evidence>
<dbReference type="Gene3D" id="3.40.1710.10">
    <property type="entry name" value="abc type-2 transporter like domain"/>
    <property type="match status" value="1"/>
</dbReference>
<keyword evidence="6 8" id="KW-1133">Transmembrane helix</keyword>
<feature type="transmembrane region" description="Helical" evidence="8">
    <location>
        <begin position="225"/>
        <end position="247"/>
    </location>
</feature>
<dbReference type="PANTHER" id="PTHR30294">
    <property type="entry name" value="MEMBRANE COMPONENT OF ABC TRANSPORTER YHHJ-RELATED"/>
    <property type="match status" value="1"/>
</dbReference>
<organism evidence="10 11">
    <name type="scientific">Mesotoga infera</name>
    <dbReference type="NCBI Taxonomy" id="1236046"/>
    <lineage>
        <taxon>Bacteria</taxon>
        <taxon>Thermotogati</taxon>
        <taxon>Thermotogota</taxon>
        <taxon>Thermotogae</taxon>
        <taxon>Kosmotogales</taxon>
        <taxon>Kosmotogaceae</taxon>
        <taxon>Mesotoga</taxon>
    </lineage>
</organism>
<dbReference type="GO" id="GO:0005886">
    <property type="term" value="C:plasma membrane"/>
    <property type="evidence" value="ECO:0007669"/>
    <property type="project" value="UniProtKB-SubCell"/>
</dbReference>
<gene>
    <name evidence="10" type="ORF">MESINF_1758</name>
</gene>
<evidence type="ECO:0000313" key="11">
    <source>
        <dbReference type="Proteomes" id="UP000250796"/>
    </source>
</evidence>
<dbReference type="KEGG" id="minf:MESINF_1758"/>
<proteinExistence type="inferred from homology"/>
<keyword evidence="3" id="KW-0813">Transport</keyword>
<evidence type="ECO:0000256" key="6">
    <source>
        <dbReference type="ARBA" id="ARBA00022989"/>
    </source>
</evidence>
<dbReference type="PROSITE" id="PS51012">
    <property type="entry name" value="ABC_TM2"/>
    <property type="match status" value="1"/>
</dbReference>
<feature type="domain" description="ABC transmembrane type-2" evidence="9">
    <location>
        <begin position="140"/>
        <end position="372"/>
    </location>
</feature>
<dbReference type="InterPro" id="IPR051449">
    <property type="entry name" value="ABC-2_transporter_component"/>
</dbReference>
<comment type="similarity">
    <text evidence="2">Belongs to the ABC-2 integral membrane protein family.</text>
</comment>
<evidence type="ECO:0000259" key="9">
    <source>
        <dbReference type="PROSITE" id="PS51012"/>
    </source>
</evidence>
<keyword evidence="11" id="KW-1185">Reference proteome</keyword>
<evidence type="ECO:0000256" key="8">
    <source>
        <dbReference type="SAM" id="Phobius"/>
    </source>
</evidence>
<feature type="transmembrane region" description="Helical" evidence="8">
    <location>
        <begin position="347"/>
        <end position="369"/>
    </location>
</feature>
<comment type="subcellular location">
    <subcellularLocation>
        <location evidence="1">Cell membrane</location>
        <topology evidence="1">Multi-pass membrane protein</topology>
    </subcellularLocation>
</comment>
<dbReference type="Pfam" id="PF12698">
    <property type="entry name" value="ABC2_membrane_3"/>
    <property type="match status" value="1"/>
</dbReference>
<accession>A0A7Z7LFR9</accession>
<keyword evidence="5 8" id="KW-0812">Transmembrane</keyword>
<dbReference type="RefSeq" id="WP_169699376.1">
    <property type="nucleotide sequence ID" value="NZ_LS974202.1"/>
</dbReference>
<evidence type="ECO:0000256" key="5">
    <source>
        <dbReference type="ARBA" id="ARBA00022692"/>
    </source>
</evidence>
<evidence type="ECO:0000256" key="4">
    <source>
        <dbReference type="ARBA" id="ARBA00022475"/>
    </source>
</evidence>
<keyword evidence="7 8" id="KW-0472">Membrane</keyword>
<dbReference type="EMBL" id="LS974202">
    <property type="protein sequence ID" value="SSC13202.1"/>
    <property type="molecule type" value="Genomic_DNA"/>
</dbReference>
<keyword evidence="4" id="KW-1003">Cell membrane</keyword>
<name>A0A7Z7LFR9_9BACT</name>
<feature type="transmembrane region" description="Helical" evidence="8">
    <location>
        <begin position="181"/>
        <end position="204"/>
    </location>
</feature>
<dbReference type="InterPro" id="IPR013525">
    <property type="entry name" value="ABC2_TM"/>
</dbReference>
<sequence length="378" mass="41813">MRFPGLLLNDLLLMRKSRAFVLLLFLLPLVLALISTITSESGGYTDLKIAIVNEDKTFIGLFFLQYATSMLKGENIVQLSSRDQIDGMLEYLDGVFVIPRGFANKLLFQEPSELIFIPNPGSMQTAVAIYQVLNNVLKEFKALPVVADPEFMKGVEIDPEYVAPVITVEGIRERKLNFSSLLFPMVLSITIMFVTSVGAASGTFEDRRNGMIDLLKLSNLSGVSYMAAKTLSFSIFSTMQVLVFLLMGKMLGLDVASNIFLYLLVIEVYIVLFTSIGLSIGMVFSSSRSAQLTSITLVTALLILSGTIIPHSMFPDWLGIFSKNLPTTRLMVTLQGVSMLDFTIGEVFLPVLVSLLISMFLIFLSSLMYSRESITMAE</sequence>
<protein>
    <submittedName>
        <fullName evidence="10">ABC-2 type transporter</fullName>
    </submittedName>
</protein>
<reference evidence="10 11" key="1">
    <citation type="submission" date="2017-01" db="EMBL/GenBank/DDBJ databases">
        <authorList>
            <person name="Erauso G."/>
        </authorList>
    </citation>
    <scope>NUCLEOTIDE SEQUENCE [LARGE SCALE GENOMIC DNA]</scope>
    <source>
        <strain evidence="10">MESINF1</strain>
    </source>
</reference>
<dbReference type="Proteomes" id="UP000250796">
    <property type="component" value="Chromosome MESINF"/>
</dbReference>
<feature type="transmembrane region" description="Helical" evidence="8">
    <location>
        <begin position="259"/>
        <end position="283"/>
    </location>
</feature>
<dbReference type="GO" id="GO:0140359">
    <property type="term" value="F:ABC-type transporter activity"/>
    <property type="evidence" value="ECO:0007669"/>
    <property type="project" value="InterPro"/>
</dbReference>
<evidence type="ECO:0000256" key="3">
    <source>
        <dbReference type="ARBA" id="ARBA00022448"/>
    </source>
</evidence>
<evidence type="ECO:0000313" key="10">
    <source>
        <dbReference type="EMBL" id="SSC13202.1"/>
    </source>
</evidence>
<evidence type="ECO:0000256" key="1">
    <source>
        <dbReference type="ARBA" id="ARBA00004651"/>
    </source>
</evidence>